<keyword evidence="3" id="KW-0813">Transport</keyword>
<dbReference type="Proteomes" id="UP000002212">
    <property type="component" value="Chromosome"/>
</dbReference>
<evidence type="ECO:0000256" key="4">
    <source>
        <dbReference type="ARBA" id="ARBA00022475"/>
    </source>
</evidence>
<evidence type="ECO:0000256" key="10">
    <source>
        <dbReference type="ARBA" id="ARBA00039918"/>
    </source>
</evidence>
<evidence type="ECO:0000313" key="15">
    <source>
        <dbReference type="Proteomes" id="UP000002212"/>
    </source>
</evidence>
<reference evidence="14 15" key="1">
    <citation type="submission" date="2009-03" db="EMBL/GenBank/DDBJ databases">
        <title>Comparison of the complete genome sequences of Rhodococcus erythropolis PR4 and Rhodococcus opacus B4.</title>
        <authorList>
            <person name="Takarada H."/>
            <person name="Sekine M."/>
            <person name="Hosoyama A."/>
            <person name="Yamada R."/>
            <person name="Fujisawa T."/>
            <person name="Omata S."/>
            <person name="Shimizu A."/>
            <person name="Tsukatani N."/>
            <person name="Tanikawa S."/>
            <person name="Fujita N."/>
            <person name="Harayama S."/>
        </authorList>
    </citation>
    <scope>NUCLEOTIDE SEQUENCE [LARGE SCALE GENOMIC DNA]</scope>
    <source>
        <strain evidence="14 15">B4</strain>
    </source>
</reference>
<proteinExistence type="inferred from homology"/>
<feature type="region of interest" description="Disordered" evidence="11">
    <location>
        <begin position="429"/>
        <end position="450"/>
    </location>
</feature>
<feature type="transmembrane region" description="Helical" evidence="12">
    <location>
        <begin position="28"/>
        <end position="45"/>
    </location>
</feature>
<evidence type="ECO:0000256" key="3">
    <source>
        <dbReference type="ARBA" id="ARBA00022448"/>
    </source>
</evidence>
<protein>
    <recommendedName>
        <fullName evidence="10">Putative proline/betaine transporter</fullName>
    </recommendedName>
</protein>
<feature type="transmembrane region" description="Helical" evidence="12">
    <location>
        <begin position="308"/>
        <end position="326"/>
    </location>
</feature>
<accession>C1B2S9</accession>
<dbReference type="PROSITE" id="PS50850">
    <property type="entry name" value="MFS"/>
    <property type="match status" value="1"/>
</dbReference>
<dbReference type="InterPro" id="IPR020846">
    <property type="entry name" value="MFS_dom"/>
</dbReference>
<evidence type="ECO:0000256" key="2">
    <source>
        <dbReference type="ARBA" id="ARBA00008240"/>
    </source>
</evidence>
<feature type="transmembrane region" description="Helical" evidence="12">
    <location>
        <begin position="87"/>
        <end position="105"/>
    </location>
</feature>
<dbReference type="Gene3D" id="1.20.1250.20">
    <property type="entry name" value="MFS general substrate transporter like domains"/>
    <property type="match status" value="2"/>
</dbReference>
<dbReference type="STRING" id="632772.ROP_65990"/>
<evidence type="ECO:0000256" key="1">
    <source>
        <dbReference type="ARBA" id="ARBA00004651"/>
    </source>
</evidence>
<keyword evidence="7 12" id="KW-1133">Transmembrane helix</keyword>
<keyword evidence="4" id="KW-1003">Cell membrane</keyword>
<organism evidence="14 15">
    <name type="scientific">Rhodococcus opacus (strain B4)</name>
    <dbReference type="NCBI Taxonomy" id="632772"/>
    <lineage>
        <taxon>Bacteria</taxon>
        <taxon>Bacillati</taxon>
        <taxon>Actinomycetota</taxon>
        <taxon>Actinomycetes</taxon>
        <taxon>Mycobacteriales</taxon>
        <taxon>Nocardiaceae</taxon>
        <taxon>Rhodococcus</taxon>
    </lineage>
</organism>
<evidence type="ECO:0000313" key="14">
    <source>
        <dbReference type="EMBL" id="BAH54846.1"/>
    </source>
</evidence>
<comment type="similarity">
    <text evidence="2">Belongs to the major facilitator superfamily. Metabolite:H+ Symporter (MHS) family (TC 2.A.1.6) family.</text>
</comment>
<dbReference type="GO" id="GO:0015293">
    <property type="term" value="F:symporter activity"/>
    <property type="evidence" value="ECO:0007669"/>
    <property type="project" value="UniProtKB-KW"/>
</dbReference>
<dbReference type="HOGENOM" id="CLU_001265_39_5_11"/>
<dbReference type="RefSeq" id="WP_015890286.1">
    <property type="nucleotide sequence ID" value="NC_012522.1"/>
</dbReference>
<evidence type="ECO:0000256" key="5">
    <source>
        <dbReference type="ARBA" id="ARBA00022692"/>
    </source>
</evidence>
<evidence type="ECO:0000259" key="13">
    <source>
        <dbReference type="PROSITE" id="PS50850"/>
    </source>
</evidence>
<dbReference type="SUPFAM" id="SSF103473">
    <property type="entry name" value="MFS general substrate transporter"/>
    <property type="match status" value="1"/>
</dbReference>
<dbReference type="Pfam" id="PF00083">
    <property type="entry name" value="Sugar_tr"/>
    <property type="match status" value="1"/>
</dbReference>
<feature type="transmembrane region" description="Helical" evidence="12">
    <location>
        <begin position="399"/>
        <end position="420"/>
    </location>
</feature>
<dbReference type="PANTHER" id="PTHR43045:SF1">
    <property type="entry name" value="SHIKIMATE TRANSPORTER"/>
    <property type="match status" value="1"/>
</dbReference>
<dbReference type="EMBL" id="AP011115">
    <property type="protein sequence ID" value="BAH54846.1"/>
    <property type="molecule type" value="Genomic_DNA"/>
</dbReference>
<dbReference type="PANTHER" id="PTHR43045">
    <property type="entry name" value="SHIKIMATE TRANSPORTER"/>
    <property type="match status" value="1"/>
</dbReference>
<feature type="transmembrane region" description="Helical" evidence="12">
    <location>
        <begin position="332"/>
        <end position="351"/>
    </location>
</feature>
<feature type="transmembrane region" description="Helical" evidence="12">
    <location>
        <begin position="186"/>
        <end position="205"/>
    </location>
</feature>
<name>C1B2S9_RHOOB</name>
<dbReference type="InterPro" id="IPR011701">
    <property type="entry name" value="MFS"/>
</dbReference>
<feature type="transmembrane region" description="Helical" evidence="12">
    <location>
        <begin position="51"/>
        <end position="75"/>
    </location>
</feature>
<feature type="transmembrane region" description="Helical" evidence="12">
    <location>
        <begin position="111"/>
        <end position="131"/>
    </location>
</feature>
<dbReference type="PATRIC" id="fig|632772.20.peg.6885"/>
<keyword evidence="6" id="KW-0769">Symport</keyword>
<comment type="subcellular location">
    <subcellularLocation>
        <location evidence="1">Cell membrane</location>
        <topology evidence="1">Multi-pass membrane protein</topology>
    </subcellularLocation>
</comment>
<evidence type="ECO:0000256" key="7">
    <source>
        <dbReference type="ARBA" id="ARBA00022989"/>
    </source>
</evidence>
<feature type="domain" description="Major facilitator superfamily (MFS) profile" evidence="13">
    <location>
        <begin position="13"/>
        <end position="425"/>
    </location>
</feature>
<dbReference type="Pfam" id="PF07690">
    <property type="entry name" value="MFS_1"/>
    <property type="match status" value="1"/>
</dbReference>
<gene>
    <name evidence="14" type="ordered locus">ROP_65990</name>
</gene>
<dbReference type="KEGG" id="rop:ROP_65990"/>
<dbReference type="GO" id="GO:0005886">
    <property type="term" value="C:plasma membrane"/>
    <property type="evidence" value="ECO:0007669"/>
    <property type="project" value="UniProtKB-SubCell"/>
</dbReference>
<feature type="transmembrane region" description="Helical" evidence="12">
    <location>
        <begin position="241"/>
        <end position="265"/>
    </location>
</feature>
<feature type="transmembrane region" description="Helical" evidence="12">
    <location>
        <begin position="152"/>
        <end position="174"/>
    </location>
</feature>
<sequence>MSHDTQIAKARKAGFAAFVGTTIEWYDFYVYATAAALVFGEIFFPSDTDRLTGIAAAFATYAVGFFARPLGGIVFGHVGDRLGRRTALVVTLTLMGAGTFLIGALPTYAQIGFWAPLLLVVLRFVQGFAVGGEWGGAVLMAVEHAPEDKKTFYGGFAQLGNPAGALLATGFFSVLSTFGDDALRDWAWRLPFLCSALLVGVGLLVRLKVEESPVFESEVHTATEPEALPLKYALVTNWRPILLGMGILPVAVGGYYLVTTFITAYATDPDVGLSETLILNALSVAAVVELIATLGVAWLGDKVGRIRVVIYGLLAVAVLAAPQFLVLKSGSVALIFVTFAVMRLVLAATYGPIAAVLSQMFRPQARYTSISLAYQGAGALFGGLSPLVSTLMYQATGSVWPVIGLLIGMCAVSILCLLVAPQHVDRVDEDTSVTSRRGPNSPETHPLSSR</sequence>
<feature type="transmembrane region" description="Helical" evidence="12">
    <location>
        <begin position="372"/>
        <end position="393"/>
    </location>
</feature>
<dbReference type="InterPro" id="IPR005828">
    <property type="entry name" value="MFS_sugar_transport-like"/>
</dbReference>
<comment type="function">
    <text evidence="9">May be a proton symporter involved in the uptake of osmolytes such as proline and glycine betaine.</text>
</comment>
<keyword evidence="8 12" id="KW-0472">Membrane</keyword>
<dbReference type="AlphaFoldDB" id="C1B2S9"/>
<feature type="transmembrane region" description="Helical" evidence="12">
    <location>
        <begin position="277"/>
        <end position="299"/>
    </location>
</feature>
<feature type="compositionally biased region" description="Polar residues" evidence="11">
    <location>
        <begin position="432"/>
        <end position="450"/>
    </location>
</feature>
<evidence type="ECO:0000256" key="8">
    <source>
        <dbReference type="ARBA" id="ARBA00023136"/>
    </source>
</evidence>
<dbReference type="CDD" id="cd17369">
    <property type="entry name" value="MFS_ShiA_like"/>
    <property type="match status" value="1"/>
</dbReference>
<evidence type="ECO:0000256" key="12">
    <source>
        <dbReference type="SAM" id="Phobius"/>
    </source>
</evidence>
<keyword evidence="5 12" id="KW-0812">Transmembrane</keyword>
<evidence type="ECO:0000256" key="6">
    <source>
        <dbReference type="ARBA" id="ARBA00022847"/>
    </source>
</evidence>
<evidence type="ECO:0000256" key="11">
    <source>
        <dbReference type="SAM" id="MobiDB-lite"/>
    </source>
</evidence>
<dbReference type="FunFam" id="1.20.1250.20:FF:000001">
    <property type="entry name" value="Dicarboxylate MFS transporter"/>
    <property type="match status" value="1"/>
</dbReference>
<evidence type="ECO:0000256" key="9">
    <source>
        <dbReference type="ARBA" id="ARBA00037295"/>
    </source>
</evidence>
<dbReference type="InterPro" id="IPR036259">
    <property type="entry name" value="MFS_trans_sf"/>
</dbReference>